<reference evidence="1 2" key="1">
    <citation type="submission" date="2016-04" db="EMBL/GenBank/DDBJ databases">
        <title>Complete genome sequence of Dietzia lutea YIM 80766T, a strain isolated from desert soil in Egypt.</title>
        <authorList>
            <person name="Zhao J."/>
            <person name="Hu B."/>
            <person name="Geng S."/>
            <person name="Nie Y."/>
            <person name="Tang Y."/>
        </authorList>
    </citation>
    <scope>NUCLEOTIDE SEQUENCE [LARGE SCALE GENOMIC DNA]</scope>
    <source>
        <strain evidence="1 2">YIM 80766</strain>
    </source>
</reference>
<gene>
    <name evidence="1" type="ORF">A6035_01000</name>
</gene>
<dbReference type="Proteomes" id="UP000244928">
    <property type="component" value="Chromosome"/>
</dbReference>
<evidence type="ECO:0000313" key="1">
    <source>
        <dbReference type="EMBL" id="AWH90992.1"/>
    </source>
</evidence>
<dbReference type="EMBL" id="CP015449">
    <property type="protein sequence ID" value="AWH90992.1"/>
    <property type="molecule type" value="Genomic_DNA"/>
</dbReference>
<name>A0A2S1R421_9ACTN</name>
<evidence type="ECO:0000313" key="2">
    <source>
        <dbReference type="Proteomes" id="UP000244928"/>
    </source>
</evidence>
<dbReference type="AlphaFoldDB" id="A0A2S1R421"/>
<proteinExistence type="predicted"/>
<accession>A0A2S1R421</accession>
<sequence length="75" mass="7991">MGYLVFVAIRGRVAVAPRPDGRSPLCFLSPVGVGGGSDPVTSGHPIRRWPRHHHCGTEITMPELGESVTEGTITN</sequence>
<dbReference type="KEGG" id="dlu:A6035_01000"/>
<keyword evidence="2" id="KW-1185">Reference proteome</keyword>
<protein>
    <submittedName>
        <fullName evidence="1">Uncharacterized protein</fullName>
    </submittedName>
</protein>
<organism evidence="1 2">
    <name type="scientific">Dietzia lutea</name>
    <dbReference type="NCBI Taxonomy" id="546160"/>
    <lineage>
        <taxon>Bacteria</taxon>
        <taxon>Bacillati</taxon>
        <taxon>Actinomycetota</taxon>
        <taxon>Actinomycetes</taxon>
        <taxon>Mycobacteriales</taxon>
        <taxon>Dietziaceae</taxon>
        <taxon>Dietzia</taxon>
    </lineage>
</organism>